<name>A0A1C3PAN1_9ACTN</name>
<dbReference type="InterPro" id="IPR023214">
    <property type="entry name" value="HAD_sf"/>
</dbReference>
<dbReference type="Pfam" id="PF05116">
    <property type="entry name" value="S6PP"/>
    <property type="match status" value="1"/>
</dbReference>
<keyword evidence="4" id="KW-1185">Reference proteome</keyword>
<dbReference type="Gene3D" id="3.40.50.1000">
    <property type="entry name" value="HAD superfamily/HAD-like"/>
    <property type="match status" value="1"/>
</dbReference>
<evidence type="ECO:0000259" key="2">
    <source>
        <dbReference type="Pfam" id="PF05116"/>
    </source>
</evidence>
<feature type="region of interest" description="Disordered" evidence="1">
    <location>
        <begin position="322"/>
        <end position="408"/>
    </location>
</feature>
<protein>
    <recommendedName>
        <fullName evidence="2">Sucrose phosphatase-like domain-containing protein</fullName>
    </recommendedName>
</protein>
<feature type="compositionally biased region" description="Polar residues" evidence="1">
    <location>
        <begin position="119"/>
        <end position="134"/>
    </location>
</feature>
<dbReference type="InterPro" id="IPR006380">
    <property type="entry name" value="SPP-like_dom"/>
</dbReference>
<dbReference type="Gene3D" id="3.90.1070.10">
    <property type="match status" value="1"/>
</dbReference>
<feature type="region of interest" description="Disordered" evidence="1">
    <location>
        <begin position="88"/>
        <end position="160"/>
    </location>
</feature>
<dbReference type="GO" id="GO:0003824">
    <property type="term" value="F:catalytic activity"/>
    <property type="evidence" value="ECO:0007669"/>
    <property type="project" value="UniProtKB-ARBA"/>
</dbReference>
<proteinExistence type="predicted"/>
<dbReference type="EMBL" id="FLUV01002132">
    <property type="protein sequence ID" value="SBW26846.1"/>
    <property type="molecule type" value="Genomic_DNA"/>
</dbReference>
<feature type="compositionally biased region" description="Basic residues" evidence="1">
    <location>
        <begin position="199"/>
        <end position="211"/>
    </location>
</feature>
<dbReference type="AlphaFoldDB" id="A0A1C3PAN1"/>
<dbReference type="Proteomes" id="UP000199013">
    <property type="component" value="Unassembled WGS sequence"/>
</dbReference>
<evidence type="ECO:0000313" key="4">
    <source>
        <dbReference type="Proteomes" id="UP000199013"/>
    </source>
</evidence>
<feature type="compositionally biased region" description="Low complexity" evidence="1">
    <location>
        <begin position="250"/>
        <end position="267"/>
    </location>
</feature>
<reference evidence="4" key="1">
    <citation type="submission" date="2016-02" db="EMBL/GenBank/DDBJ databases">
        <authorList>
            <person name="Wibberg D."/>
        </authorList>
    </citation>
    <scope>NUCLEOTIDE SEQUENCE [LARGE SCALE GENOMIC DNA]</scope>
</reference>
<gene>
    <name evidence="3" type="ORF">FDG2_5066</name>
</gene>
<evidence type="ECO:0000313" key="3">
    <source>
        <dbReference type="EMBL" id="SBW26846.1"/>
    </source>
</evidence>
<feature type="region of interest" description="Disordered" evidence="1">
    <location>
        <begin position="181"/>
        <end position="294"/>
    </location>
</feature>
<organism evidence="3 4">
    <name type="scientific">Candidatus Protofrankia californiensis</name>
    <dbReference type="NCBI Taxonomy" id="1839754"/>
    <lineage>
        <taxon>Bacteria</taxon>
        <taxon>Bacillati</taxon>
        <taxon>Actinomycetota</taxon>
        <taxon>Actinomycetes</taxon>
        <taxon>Frankiales</taxon>
        <taxon>Frankiaceae</taxon>
        <taxon>Protofrankia</taxon>
    </lineage>
</organism>
<feature type="domain" description="Sucrose phosphatase-like" evidence="2">
    <location>
        <begin position="6"/>
        <end position="57"/>
    </location>
</feature>
<sequence length="408" mass="43796">MPQEGRCSFFLRPEDLTPAITDAVEALGCTWSYSADRYFDVLPRGASKGNALAALAATGRMARLLPPGMQGNALAGTDVTTRTAAFQPARMGAVPDGQQTLRRTHRQRGGPGRHGLAAQLQSLAGTGHSPQDPTGPSGRAVPPHPLPTAGDVRRSADRRRDPRLAQLPGLGRIPHHDLCRAFPIRPRGQPATVEDRRPPARRRPRRHRGARPRSGPSHPPARWPSGALRRAPGLHQGPGREGRSGRDAARPPSRATRASSRPAGLRPARARHHRLRLDPAGTRTTDRRGQPGLGRGWLEAHRLLASLALLHRGRRQLSCRRRPVGHLLPGRDEPDGQGVRRRTSSGQRLGCAGALPTHRSGGGVGNSRGADGPLLPRRPRRSAGPGTVAHAHRTADTPGRPRPPARPA</sequence>
<feature type="compositionally biased region" description="Basic and acidic residues" evidence="1">
    <location>
        <begin position="238"/>
        <end position="249"/>
    </location>
</feature>
<accession>A0A1C3PAN1</accession>
<evidence type="ECO:0000256" key="1">
    <source>
        <dbReference type="SAM" id="MobiDB-lite"/>
    </source>
</evidence>
<feature type="compositionally biased region" description="Basic and acidic residues" evidence="1">
    <location>
        <begin position="151"/>
        <end position="160"/>
    </location>
</feature>